<dbReference type="SUPFAM" id="SSF54236">
    <property type="entry name" value="Ubiquitin-like"/>
    <property type="match status" value="2"/>
</dbReference>
<comment type="caution">
    <text evidence="3">The sequence shown here is derived from an EMBL/GenBank/DDBJ whole genome shotgun (WGS) entry which is preliminary data.</text>
</comment>
<dbReference type="CDD" id="cd17039">
    <property type="entry name" value="Ubl_ubiquitin_like"/>
    <property type="match status" value="1"/>
</dbReference>
<dbReference type="VEuPathDB" id="TriTrypDB:ECC02_010460"/>
<dbReference type="VEuPathDB" id="TriTrypDB:BCY84_15668"/>
<feature type="region of interest" description="Disordered" evidence="1">
    <location>
        <begin position="292"/>
        <end position="318"/>
    </location>
</feature>
<dbReference type="EMBL" id="JABDHM010000179">
    <property type="protein sequence ID" value="KAF5216746.1"/>
    <property type="molecule type" value="Genomic_DNA"/>
</dbReference>
<organism evidence="3 4">
    <name type="scientific">Trypanosoma cruzi</name>
    <dbReference type="NCBI Taxonomy" id="5693"/>
    <lineage>
        <taxon>Eukaryota</taxon>
        <taxon>Discoba</taxon>
        <taxon>Euglenozoa</taxon>
        <taxon>Kinetoplastea</taxon>
        <taxon>Metakinetoplastina</taxon>
        <taxon>Trypanosomatida</taxon>
        <taxon>Trypanosomatidae</taxon>
        <taxon>Trypanosoma</taxon>
        <taxon>Schizotrypanum</taxon>
    </lineage>
</organism>
<accession>A0A7J6XRD4</accession>
<sequence>MMHAFHLLVGKLVVPSPVRLSGRLCMAARDPGGKTKQGPQQPVPVELTSLVPVRVVSVHGDFFDTELHQDAPMRILQQAVEDCFKVRPELQLLTHNRQQINPNLSLRRNGCLLLKGDPYVKIVVDIKKGTRLNLVCQVPHQESIPLACEGAETVWDLKKKLCTALSKAELTPQRIRLFWRYWELNDKATLDYYQLPTNAKLSMMKKRGFVAKLQPQRKLRTTGVSLALEEEGGKIFGGADMVETPRHCPSTEIEMKPQTLTEPTASVSPWPAPLRQLGHAVIPIDPAAGHRATSSAAELASEAKARPAKDAEPAKISTSSGPLEIAQLKQEVASLERRIATYGVDRADHELLEESYRATLGRVAELEATMGRFQNLLRRALTLM</sequence>
<evidence type="ECO:0000313" key="3">
    <source>
        <dbReference type="EMBL" id="KAF5216746.1"/>
    </source>
</evidence>
<evidence type="ECO:0000256" key="1">
    <source>
        <dbReference type="SAM" id="MobiDB-lite"/>
    </source>
</evidence>
<evidence type="ECO:0000259" key="2">
    <source>
        <dbReference type="PROSITE" id="PS50053"/>
    </source>
</evidence>
<protein>
    <recommendedName>
        <fullName evidence="2">Ubiquitin-like domain-containing protein</fullName>
    </recommendedName>
</protein>
<name>A0A7J6XRD4_TRYCR</name>
<dbReference type="InterPro" id="IPR000626">
    <property type="entry name" value="Ubiquitin-like_dom"/>
</dbReference>
<proteinExistence type="predicted"/>
<dbReference type="PROSITE" id="PS50053">
    <property type="entry name" value="UBIQUITIN_2"/>
    <property type="match status" value="1"/>
</dbReference>
<dbReference type="AlphaFoldDB" id="A0A7J6XRD4"/>
<dbReference type="Gene3D" id="3.10.20.90">
    <property type="entry name" value="Phosphatidylinositol 3-kinase Catalytic Subunit, Chain A, domain 1"/>
    <property type="match status" value="1"/>
</dbReference>
<feature type="compositionally biased region" description="Basic and acidic residues" evidence="1">
    <location>
        <begin position="301"/>
        <end position="313"/>
    </location>
</feature>
<dbReference type="InterPro" id="IPR029071">
    <property type="entry name" value="Ubiquitin-like_domsf"/>
</dbReference>
<evidence type="ECO:0000313" key="4">
    <source>
        <dbReference type="Proteomes" id="UP000583944"/>
    </source>
</evidence>
<feature type="domain" description="Ubiquitin-like" evidence="2">
    <location>
        <begin position="120"/>
        <end position="207"/>
    </location>
</feature>
<reference evidence="3 4" key="1">
    <citation type="journal article" date="2019" name="Genome Biol. Evol.">
        <title>Nanopore Sequencing Significantly Improves Genome Assembly of the Protozoan Parasite Trypanosoma cruzi.</title>
        <authorList>
            <person name="Diaz-Viraque F."/>
            <person name="Pita S."/>
            <person name="Greif G."/>
            <person name="de Souza R.C.M."/>
            <person name="Iraola G."/>
            <person name="Robello C."/>
        </authorList>
    </citation>
    <scope>NUCLEOTIDE SEQUENCE [LARGE SCALE GENOMIC DNA]</scope>
    <source>
        <strain evidence="3 4">Berenice</strain>
    </source>
</reference>
<dbReference type="Proteomes" id="UP000583944">
    <property type="component" value="Unassembled WGS sequence"/>
</dbReference>
<gene>
    <name evidence="3" type="ORF">ECC02_010460</name>
</gene>